<dbReference type="Proteomes" id="UP000316921">
    <property type="component" value="Chromosome"/>
</dbReference>
<keyword evidence="10 13" id="KW-0067">ATP-binding</keyword>
<keyword evidence="5 13" id="KW-0597">Phosphoprotein</keyword>
<comment type="subcellular location">
    <subcellularLocation>
        <location evidence="13">Cytoplasm</location>
    </subcellularLocation>
</comment>
<dbReference type="GO" id="GO:0006183">
    <property type="term" value="P:GTP biosynthetic process"/>
    <property type="evidence" value="ECO:0007669"/>
    <property type="project" value="UniProtKB-UniRule"/>
</dbReference>
<dbReference type="HAMAP" id="MF_00451">
    <property type="entry name" value="NDP_kinase"/>
    <property type="match status" value="1"/>
</dbReference>
<evidence type="ECO:0000256" key="15">
    <source>
        <dbReference type="RuleBase" id="RU004011"/>
    </source>
</evidence>
<dbReference type="CDD" id="cd04413">
    <property type="entry name" value="NDPk_I"/>
    <property type="match status" value="1"/>
</dbReference>
<dbReference type="GO" id="GO:0005737">
    <property type="term" value="C:cytoplasm"/>
    <property type="evidence" value="ECO:0007669"/>
    <property type="project" value="UniProtKB-SubCell"/>
</dbReference>
<keyword evidence="6 13" id="KW-0808">Transferase</keyword>
<feature type="domain" description="Nucleoside diphosphate kinase-like" evidence="16">
    <location>
        <begin position="1"/>
        <end position="138"/>
    </location>
</feature>
<evidence type="ECO:0000256" key="6">
    <source>
        <dbReference type="ARBA" id="ARBA00022679"/>
    </source>
</evidence>
<comment type="similarity">
    <text evidence="2 13 14 15">Belongs to the NDK family.</text>
</comment>
<keyword evidence="18" id="KW-1185">Reference proteome</keyword>
<evidence type="ECO:0000256" key="5">
    <source>
        <dbReference type="ARBA" id="ARBA00022553"/>
    </source>
</evidence>
<dbReference type="GO" id="GO:0046872">
    <property type="term" value="F:metal ion binding"/>
    <property type="evidence" value="ECO:0007669"/>
    <property type="project" value="UniProtKB-KW"/>
</dbReference>
<dbReference type="KEGG" id="pbap:Pla133_24250"/>
<dbReference type="InterPro" id="IPR034907">
    <property type="entry name" value="NDK-like_dom"/>
</dbReference>
<evidence type="ECO:0000256" key="7">
    <source>
        <dbReference type="ARBA" id="ARBA00022723"/>
    </source>
</evidence>
<dbReference type="PANTHER" id="PTHR11349">
    <property type="entry name" value="NUCLEOSIDE DIPHOSPHATE KINASE"/>
    <property type="match status" value="1"/>
</dbReference>
<comment type="subunit">
    <text evidence="13">Homotetramer.</text>
</comment>
<feature type="binding site" evidence="13 14">
    <location>
        <position position="112"/>
    </location>
    <ligand>
        <name>ATP</name>
        <dbReference type="ChEBI" id="CHEBI:30616"/>
    </ligand>
</feature>
<feature type="binding site" evidence="13 14">
    <location>
        <position position="85"/>
    </location>
    <ligand>
        <name>ATP</name>
        <dbReference type="ChEBI" id="CHEBI:30616"/>
    </ligand>
</feature>
<keyword evidence="11 13" id="KW-0460">Magnesium</keyword>
<feature type="binding site" evidence="13 14">
    <location>
        <position position="57"/>
    </location>
    <ligand>
        <name>ATP</name>
        <dbReference type="ChEBI" id="CHEBI:30616"/>
    </ligand>
</feature>
<dbReference type="Pfam" id="PF00334">
    <property type="entry name" value="NDK"/>
    <property type="match status" value="1"/>
</dbReference>
<evidence type="ECO:0000256" key="4">
    <source>
        <dbReference type="ARBA" id="ARBA00017632"/>
    </source>
</evidence>
<evidence type="ECO:0000256" key="14">
    <source>
        <dbReference type="PROSITE-ProRule" id="PRU00706"/>
    </source>
</evidence>
<dbReference type="SUPFAM" id="SSF54919">
    <property type="entry name" value="Nucleoside diphosphate kinase, NDK"/>
    <property type="match status" value="1"/>
</dbReference>
<dbReference type="GO" id="GO:0006241">
    <property type="term" value="P:CTP biosynthetic process"/>
    <property type="evidence" value="ECO:0007669"/>
    <property type="project" value="UniProtKB-UniRule"/>
</dbReference>
<feature type="binding site" evidence="13 14">
    <location>
        <position position="9"/>
    </location>
    <ligand>
        <name>ATP</name>
        <dbReference type="ChEBI" id="CHEBI:30616"/>
    </ligand>
</feature>
<dbReference type="GO" id="GO:0005524">
    <property type="term" value="F:ATP binding"/>
    <property type="evidence" value="ECO:0007669"/>
    <property type="project" value="UniProtKB-UniRule"/>
</dbReference>
<feature type="active site" description="Pros-phosphohistidine intermediate" evidence="13 14">
    <location>
        <position position="115"/>
    </location>
</feature>
<evidence type="ECO:0000256" key="13">
    <source>
        <dbReference type="HAMAP-Rule" id="MF_00451"/>
    </source>
</evidence>
<proteinExistence type="inferred from homology"/>
<evidence type="ECO:0000256" key="1">
    <source>
        <dbReference type="ARBA" id="ARBA00001946"/>
    </source>
</evidence>
<evidence type="ECO:0000256" key="10">
    <source>
        <dbReference type="ARBA" id="ARBA00022840"/>
    </source>
</evidence>
<dbReference type="NCBIfam" id="NF001908">
    <property type="entry name" value="PRK00668.1"/>
    <property type="match status" value="1"/>
</dbReference>
<keyword evidence="7 13" id="KW-0479">Metal-binding</keyword>
<keyword evidence="9 13" id="KW-0418">Kinase</keyword>
<evidence type="ECO:0000313" key="18">
    <source>
        <dbReference type="Proteomes" id="UP000316921"/>
    </source>
</evidence>
<sequence length="157" mass="17110">MERTLVLCKPDAVQRGLVGQILTRFEQKGLKLVGMKLRQFPKELLEQHYSDHKERPFFPSLVGFMGSGPVVAMALEGIDAIAVVRGLMGKTNAREAAPGTIRGDLGMSFSNNLVHGSDSAESAAKELALFFPGADELVDWTPCTLEWSYSVGEELKG</sequence>
<evidence type="ECO:0000256" key="3">
    <source>
        <dbReference type="ARBA" id="ARBA00012966"/>
    </source>
</evidence>
<gene>
    <name evidence="13 17" type="primary">ndk</name>
    <name evidence="17" type="ORF">Pla133_24250</name>
</gene>
<dbReference type="PRINTS" id="PR01243">
    <property type="entry name" value="NUCDPKINASE"/>
</dbReference>
<evidence type="ECO:0000259" key="16">
    <source>
        <dbReference type="SMART" id="SM00562"/>
    </source>
</evidence>
<protein>
    <recommendedName>
        <fullName evidence="4 13">Nucleoside diphosphate kinase</fullName>
        <shortName evidence="13">NDK</shortName>
        <shortName evidence="13">NDP kinase</shortName>
        <ecNumber evidence="3 13">2.7.4.6</ecNumber>
    </recommendedName>
    <alternativeName>
        <fullName evidence="13">Nucleoside-2-P kinase</fullName>
    </alternativeName>
</protein>
<name>A0A518BK73_9BACT</name>
<evidence type="ECO:0000256" key="11">
    <source>
        <dbReference type="ARBA" id="ARBA00022842"/>
    </source>
</evidence>
<dbReference type="GO" id="GO:0004550">
    <property type="term" value="F:nucleoside diphosphate kinase activity"/>
    <property type="evidence" value="ECO:0007669"/>
    <property type="project" value="UniProtKB-UniRule"/>
</dbReference>
<evidence type="ECO:0000256" key="2">
    <source>
        <dbReference type="ARBA" id="ARBA00008142"/>
    </source>
</evidence>
<evidence type="ECO:0000256" key="9">
    <source>
        <dbReference type="ARBA" id="ARBA00022777"/>
    </source>
</evidence>
<dbReference type="AlphaFoldDB" id="A0A518BK73"/>
<evidence type="ECO:0000313" key="17">
    <source>
        <dbReference type="EMBL" id="QDU67343.1"/>
    </source>
</evidence>
<feature type="binding site" evidence="13 14">
    <location>
        <position position="91"/>
    </location>
    <ligand>
        <name>ATP</name>
        <dbReference type="ChEBI" id="CHEBI:30616"/>
    </ligand>
</feature>
<organism evidence="17 18">
    <name type="scientific">Engelhardtia mirabilis</name>
    <dbReference type="NCBI Taxonomy" id="2528011"/>
    <lineage>
        <taxon>Bacteria</taxon>
        <taxon>Pseudomonadati</taxon>
        <taxon>Planctomycetota</taxon>
        <taxon>Planctomycetia</taxon>
        <taxon>Planctomycetia incertae sedis</taxon>
        <taxon>Engelhardtia</taxon>
    </lineage>
</organism>
<dbReference type="PROSITE" id="PS51374">
    <property type="entry name" value="NDPK_LIKE"/>
    <property type="match status" value="1"/>
</dbReference>
<feature type="binding site" evidence="13 14">
    <location>
        <position position="102"/>
    </location>
    <ligand>
        <name>ATP</name>
        <dbReference type="ChEBI" id="CHEBI:30616"/>
    </ligand>
</feature>
<reference evidence="17 18" key="1">
    <citation type="submission" date="2019-02" db="EMBL/GenBank/DDBJ databases">
        <title>Deep-cultivation of Planctomycetes and their phenomic and genomic characterization uncovers novel biology.</title>
        <authorList>
            <person name="Wiegand S."/>
            <person name="Jogler M."/>
            <person name="Boedeker C."/>
            <person name="Pinto D."/>
            <person name="Vollmers J."/>
            <person name="Rivas-Marin E."/>
            <person name="Kohn T."/>
            <person name="Peeters S.H."/>
            <person name="Heuer A."/>
            <person name="Rast P."/>
            <person name="Oberbeckmann S."/>
            <person name="Bunk B."/>
            <person name="Jeske O."/>
            <person name="Meyerdierks A."/>
            <person name="Storesund J.E."/>
            <person name="Kallscheuer N."/>
            <person name="Luecker S."/>
            <person name="Lage O.M."/>
            <person name="Pohl T."/>
            <person name="Merkel B.J."/>
            <person name="Hornburger P."/>
            <person name="Mueller R.-W."/>
            <person name="Bruemmer F."/>
            <person name="Labrenz M."/>
            <person name="Spormann A.M."/>
            <person name="Op den Camp H."/>
            <person name="Overmann J."/>
            <person name="Amann R."/>
            <person name="Jetten M.S.M."/>
            <person name="Mascher T."/>
            <person name="Medema M.H."/>
            <person name="Devos D.P."/>
            <person name="Kaster A.-K."/>
            <person name="Ovreas L."/>
            <person name="Rohde M."/>
            <person name="Galperin M.Y."/>
            <person name="Jogler C."/>
        </authorList>
    </citation>
    <scope>NUCLEOTIDE SEQUENCE [LARGE SCALE GENOMIC DNA]</scope>
    <source>
        <strain evidence="17 18">Pla133</strain>
    </source>
</reference>
<dbReference type="InterPro" id="IPR036850">
    <property type="entry name" value="NDK-like_dom_sf"/>
</dbReference>
<accession>A0A518BK73</accession>
<evidence type="ECO:0000256" key="8">
    <source>
        <dbReference type="ARBA" id="ARBA00022741"/>
    </source>
</evidence>
<dbReference type="InterPro" id="IPR001564">
    <property type="entry name" value="Nucleoside_diP_kinase"/>
</dbReference>
<comment type="cofactor">
    <cofactor evidence="1 13">
        <name>Mg(2+)</name>
        <dbReference type="ChEBI" id="CHEBI:18420"/>
    </cofactor>
</comment>
<dbReference type="EC" id="2.7.4.6" evidence="3 13"/>
<keyword evidence="12 13" id="KW-0546">Nucleotide metabolism</keyword>
<comment type="catalytic activity">
    <reaction evidence="13">
        <text>a 2'-deoxyribonucleoside 5'-diphosphate + ATP = a 2'-deoxyribonucleoside 5'-triphosphate + ADP</text>
        <dbReference type="Rhea" id="RHEA:44640"/>
        <dbReference type="ChEBI" id="CHEBI:30616"/>
        <dbReference type="ChEBI" id="CHEBI:61560"/>
        <dbReference type="ChEBI" id="CHEBI:73316"/>
        <dbReference type="ChEBI" id="CHEBI:456216"/>
        <dbReference type="EC" id="2.7.4.6"/>
    </reaction>
</comment>
<dbReference type="FunFam" id="3.30.70.141:FF:000003">
    <property type="entry name" value="Nucleoside diphosphate kinase"/>
    <property type="match status" value="1"/>
</dbReference>
<evidence type="ECO:0000256" key="12">
    <source>
        <dbReference type="ARBA" id="ARBA00023080"/>
    </source>
</evidence>
<dbReference type="SMART" id="SM00562">
    <property type="entry name" value="NDK"/>
    <property type="match status" value="1"/>
</dbReference>
<comment type="catalytic activity">
    <reaction evidence="13">
        <text>a ribonucleoside 5'-diphosphate + ATP = a ribonucleoside 5'-triphosphate + ADP</text>
        <dbReference type="Rhea" id="RHEA:18113"/>
        <dbReference type="ChEBI" id="CHEBI:30616"/>
        <dbReference type="ChEBI" id="CHEBI:57930"/>
        <dbReference type="ChEBI" id="CHEBI:61557"/>
        <dbReference type="ChEBI" id="CHEBI:456216"/>
        <dbReference type="EC" id="2.7.4.6"/>
    </reaction>
</comment>
<dbReference type="EMBL" id="CP036287">
    <property type="protein sequence ID" value="QDU67343.1"/>
    <property type="molecule type" value="Genomic_DNA"/>
</dbReference>
<comment type="function">
    <text evidence="13">Major role in the synthesis of nucleoside triphosphates other than ATP. The ATP gamma phosphate is transferred to the NDP beta phosphate via a ping-pong mechanism, using a phosphorylated active-site intermediate.</text>
</comment>
<keyword evidence="13" id="KW-0963">Cytoplasm</keyword>
<dbReference type="GO" id="GO:0006228">
    <property type="term" value="P:UTP biosynthetic process"/>
    <property type="evidence" value="ECO:0007669"/>
    <property type="project" value="UniProtKB-UniRule"/>
</dbReference>
<keyword evidence="8 13" id="KW-0547">Nucleotide-binding</keyword>
<dbReference type="Gene3D" id="3.30.70.141">
    <property type="entry name" value="Nucleoside diphosphate kinase-like domain"/>
    <property type="match status" value="1"/>
</dbReference>
<dbReference type="RefSeq" id="WP_145065412.1">
    <property type="nucleotide sequence ID" value="NZ_CP036287.1"/>
</dbReference>